<accession>A0A1M7ZGR7</accession>
<gene>
    <name evidence="1" type="ORF">SAMN04488108_3202</name>
</gene>
<sequence length="901" mass="101111">MKIWKSLLVLITIFVLGAAGYWAYTNYFSTSQVKNFDLIGQDAVFVLESDESALIWNELVEHPSWGILKNFPSFQKISEQLVSLDSLTDHSGKITQLFNGKTLTISYHSTGAESFDLLFTLEASQGSSADLFAQLSEKLPAGARVTTRQYSSQPISEFFDSNNNRTWSFTFLGSVMVASQSSFLIEEAIRNFVNPELPTFGDLIPAENNLDRHEGVLWLSGRGLGSLLKGTHQNRENLAAETLQNLSGIVGLQLHLKEDEIGFEGPLYLTDSVNFTPSLSANLNAIEKAIPNSTLAITQFNLQSIYETQILENRAFPQKSTLVAEIQRNLIDQGFLDDFTGELYLIELEAYGGSNQNLALIARTSNPEASIELLEKYLAEQGNETSDFYGENKILFIADEEFPAHLFEGKFFGFDQTFVTQTEELLIFTNSQQGMKMVLDDYFNQNNWANENRAPAAKIALTPSSGFSRIYLTSEIWKSWTQQTNPSWSTFLQKYSSAFKAFPYISFRVNQIGGEALATLSLPFKSGEISEIKPESTVSLNAESQETFPAPLIYGPKAITNYQDNTEDQIIQDANHVLYLVNSAGETVYSEQLSGPIISDAFQVDYYKNGKLQLLIATPDRVYGIDRLGNPLPNYPFLFSGESITHLNLVDYNNSKEYRYFISTNSGNLYLLDKTGDRLDGWNPLSIGDVSIMAPAHFRVPGRGDYMGAVTKSGKLYLFNRRGEAQSGSPIQVSDKLSSGLVFNRSNGSRAFQLSGISAGGEVFHVNFGGEITYRNQLIKEDRDNEFLVIPDQKDMDFVYISRQFNQVKVLDRDEKELLSIRASDGDLSYQYFDFGSSRQIFVITDKTQEFSYLYDLKGNLMTQLPLESIGEIEISYFPNQSKYQIRTIAGNRLTTYQLSD</sequence>
<dbReference type="EMBL" id="FRXN01000004">
    <property type="protein sequence ID" value="SHO64032.1"/>
    <property type="molecule type" value="Genomic_DNA"/>
</dbReference>
<dbReference type="Proteomes" id="UP000184609">
    <property type="component" value="Unassembled WGS sequence"/>
</dbReference>
<dbReference type="STRING" id="1073327.SAMN04488108_3202"/>
<organism evidence="1 2">
    <name type="scientific">Algoriphagus zhangzhouensis</name>
    <dbReference type="NCBI Taxonomy" id="1073327"/>
    <lineage>
        <taxon>Bacteria</taxon>
        <taxon>Pseudomonadati</taxon>
        <taxon>Bacteroidota</taxon>
        <taxon>Cytophagia</taxon>
        <taxon>Cytophagales</taxon>
        <taxon>Cyclobacteriaceae</taxon>
        <taxon>Algoriphagus</taxon>
    </lineage>
</organism>
<reference evidence="2" key="1">
    <citation type="submission" date="2016-12" db="EMBL/GenBank/DDBJ databases">
        <authorList>
            <person name="Varghese N."/>
            <person name="Submissions S."/>
        </authorList>
    </citation>
    <scope>NUCLEOTIDE SEQUENCE [LARGE SCALE GENOMIC DNA]</scope>
    <source>
        <strain evidence="2">DSM 25035</strain>
    </source>
</reference>
<dbReference type="OrthoDB" id="1093345at2"/>
<name>A0A1M7ZGR7_9BACT</name>
<evidence type="ECO:0008006" key="3">
    <source>
        <dbReference type="Google" id="ProtNLM"/>
    </source>
</evidence>
<dbReference type="RefSeq" id="WP_073572810.1">
    <property type="nucleotide sequence ID" value="NZ_FRXN01000004.1"/>
</dbReference>
<evidence type="ECO:0000313" key="1">
    <source>
        <dbReference type="EMBL" id="SHO64032.1"/>
    </source>
</evidence>
<dbReference type="SUPFAM" id="SSF69322">
    <property type="entry name" value="Tricorn protease domain 2"/>
    <property type="match status" value="1"/>
</dbReference>
<protein>
    <recommendedName>
        <fullName evidence="3">DUF3352 domain-containing protein</fullName>
    </recommendedName>
</protein>
<proteinExistence type="predicted"/>
<keyword evidence="2" id="KW-1185">Reference proteome</keyword>
<dbReference type="AlphaFoldDB" id="A0A1M7ZGR7"/>
<evidence type="ECO:0000313" key="2">
    <source>
        <dbReference type="Proteomes" id="UP000184609"/>
    </source>
</evidence>